<protein>
    <submittedName>
        <fullName evidence="2">Uncharacterized protein</fullName>
    </submittedName>
</protein>
<accession>A0ABY5YGE3</accession>
<dbReference type="Proteomes" id="UP001060261">
    <property type="component" value="Chromosome"/>
</dbReference>
<dbReference type="RefSeq" id="WP_260560162.1">
    <property type="nucleotide sequence ID" value="NZ_BAABEC010000190.1"/>
</dbReference>
<keyword evidence="3" id="KW-1185">Reference proteome</keyword>
<keyword evidence="1" id="KW-0812">Transmembrane</keyword>
<reference evidence="2" key="1">
    <citation type="submission" date="2022-09" db="EMBL/GenBank/DDBJ databases">
        <title>genome sequence of Deinococcus rubellus.</title>
        <authorList>
            <person name="Srinivasan S."/>
        </authorList>
    </citation>
    <scope>NUCLEOTIDE SEQUENCE</scope>
    <source>
        <strain evidence="2">Ant6</strain>
    </source>
</reference>
<feature type="transmembrane region" description="Helical" evidence="1">
    <location>
        <begin position="62"/>
        <end position="81"/>
    </location>
</feature>
<keyword evidence="1" id="KW-0472">Membrane</keyword>
<organism evidence="2 3">
    <name type="scientific">Deinococcus rubellus</name>
    <dbReference type="NCBI Taxonomy" id="1889240"/>
    <lineage>
        <taxon>Bacteria</taxon>
        <taxon>Thermotogati</taxon>
        <taxon>Deinococcota</taxon>
        <taxon>Deinococci</taxon>
        <taxon>Deinococcales</taxon>
        <taxon>Deinococcaceae</taxon>
        <taxon>Deinococcus</taxon>
    </lineage>
</organism>
<feature type="transmembrane region" description="Helical" evidence="1">
    <location>
        <begin position="37"/>
        <end position="56"/>
    </location>
</feature>
<evidence type="ECO:0000313" key="3">
    <source>
        <dbReference type="Proteomes" id="UP001060261"/>
    </source>
</evidence>
<keyword evidence="1" id="KW-1133">Transmembrane helix</keyword>
<name>A0ABY5YGE3_9DEIO</name>
<dbReference type="EMBL" id="CP104213">
    <property type="protein sequence ID" value="UWX63883.1"/>
    <property type="molecule type" value="Genomic_DNA"/>
</dbReference>
<gene>
    <name evidence="2" type="ORF">N0D28_14325</name>
</gene>
<evidence type="ECO:0000256" key="1">
    <source>
        <dbReference type="SAM" id="Phobius"/>
    </source>
</evidence>
<proteinExistence type="predicted"/>
<evidence type="ECO:0000313" key="2">
    <source>
        <dbReference type="EMBL" id="UWX63883.1"/>
    </source>
</evidence>
<sequence length="91" mass="9638">MLKALPQTYGPVRAEPELPAALRPASKAALDEAESAAPSYLGVALALLVVPLGLAWATQGAWLSVLPLGVLLLALCAWTIYEDARERRDAD</sequence>